<name>A0A368KNG8_9BACT</name>
<dbReference type="Pfam" id="PF00571">
    <property type="entry name" value="CBS"/>
    <property type="match status" value="2"/>
</dbReference>
<dbReference type="AlphaFoldDB" id="A0A368KNG8"/>
<gene>
    <name evidence="4" type="ORF">DTL42_17365</name>
</gene>
<dbReference type="SUPFAM" id="SSF54631">
    <property type="entry name" value="CBS-domain pair"/>
    <property type="match status" value="2"/>
</dbReference>
<evidence type="ECO:0000313" key="5">
    <source>
        <dbReference type="Proteomes" id="UP000253562"/>
    </source>
</evidence>
<evidence type="ECO:0000256" key="2">
    <source>
        <dbReference type="PROSITE-ProRule" id="PRU00703"/>
    </source>
</evidence>
<dbReference type="Proteomes" id="UP000253562">
    <property type="component" value="Unassembled WGS sequence"/>
</dbReference>
<accession>A0A368KNG8</accession>
<reference evidence="4 5" key="1">
    <citation type="submission" date="2018-07" db="EMBL/GenBank/DDBJ databases">
        <title>Comparative genomes isolates from brazilian mangrove.</title>
        <authorList>
            <person name="De Araujo J.E."/>
            <person name="Taketani R.G."/>
            <person name="Silva M.C.P."/>
            <person name="Lourenco M.V."/>
            <person name="Oliveira V.M."/>
            <person name="Andreote F.D."/>
        </authorList>
    </citation>
    <scope>NUCLEOTIDE SEQUENCE [LARGE SCALE GENOMIC DNA]</scope>
    <source>
        <strain evidence="4 5">HEX PRIS-MGV</strain>
    </source>
</reference>
<evidence type="ECO:0000313" key="4">
    <source>
        <dbReference type="EMBL" id="RCS44691.1"/>
    </source>
</evidence>
<dbReference type="InterPro" id="IPR000644">
    <property type="entry name" value="CBS_dom"/>
</dbReference>
<protein>
    <submittedName>
        <fullName evidence="4">CBS domain-containing protein</fullName>
    </submittedName>
</protein>
<feature type="domain" description="CBS" evidence="3">
    <location>
        <begin position="91"/>
        <end position="147"/>
    </location>
</feature>
<proteinExistence type="predicted"/>
<feature type="domain" description="CBS" evidence="3">
    <location>
        <begin position="16"/>
        <end position="73"/>
    </location>
</feature>
<dbReference type="PANTHER" id="PTHR43080:SF2">
    <property type="entry name" value="CBS DOMAIN-CONTAINING PROTEIN"/>
    <property type="match status" value="1"/>
</dbReference>
<dbReference type="CDD" id="cd02205">
    <property type="entry name" value="CBS_pair_SF"/>
    <property type="match status" value="1"/>
</dbReference>
<dbReference type="InterPro" id="IPR051257">
    <property type="entry name" value="Diverse_CBS-Domain"/>
</dbReference>
<evidence type="ECO:0000256" key="1">
    <source>
        <dbReference type="ARBA" id="ARBA00023122"/>
    </source>
</evidence>
<dbReference type="RefSeq" id="WP_114370283.1">
    <property type="nucleotide sequence ID" value="NZ_QPEX01000034.1"/>
</dbReference>
<dbReference type="Gene3D" id="3.10.580.10">
    <property type="entry name" value="CBS-domain"/>
    <property type="match status" value="2"/>
</dbReference>
<dbReference type="SMART" id="SM00116">
    <property type="entry name" value="CBS"/>
    <property type="match status" value="2"/>
</dbReference>
<dbReference type="PROSITE" id="PS51371">
    <property type="entry name" value="CBS"/>
    <property type="match status" value="2"/>
</dbReference>
<keyword evidence="1 2" id="KW-0129">CBS domain</keyword>
<sequence length="286" mass="32444">MIVRESFLSHGIESLVTFNPICIHRDTQLDELLERLYSTGFHHWPVIDNEKRLIGIVSDQDIVRAAAEREAASTNFQVPRDSLQISIADIMQTHLVTIDAQETGQTALARFLESGYHSLPVTQGENLVGMITTSDFIREFAYSQHPAKDVAVSQIYDRLPHLIDSETTLDNMRIELLSHHAKYCLVTQGEYTLGVLSERDLRRQKCREIAQTLYHEKPAQVTRAIELIRPNHHVPSNTTLGDVAQWMNEAQANVVMVCSRDLLQNGVISQEHLLQYVANYEQNAST</sequence>
<organism evidence="4 5">
    <name type="scientific">Bremerella cremea</name>
    <dbReference type="NCBI Taxonomy" id="1031537"/>
    <lineage>
        <taxon>Bacteria</taxon>
        <taxon>Pseudomonadati</taxon>
        <taxon>Planctomycetota</taxon>
        <taxon>Planctomycetia</taxon>
        <taxon>Pirellulales</taxon>
        <taxon>Pirellulaceae</taxon>
        <taxon>Bremerella</taxon>
    </lineage>
</organism>
<dbReference type="OrthoDB" id="256004at2"/>
<evidence type="ECO:0000259" key="3">
    <source>
        <dbReference type="PROSITE" id="PS51371"/>
    </source>
</evidence>
<comment type="caution">
    <text evidence="4">The sequence shown here is derived from an EMBL/GenBank/DDBJ whole genome shotgun (WGS) entry which is preliminary data.</text>
</comment>
<dbReference type="EMBL" id="QPEX01000034">
    <property type="protein sequence ID" value="RCS44691.1"/>
    <property type="molecule type" value="Genomic_DNA"/>
</dbReference>
<dbReference type="InterPro" id="IPR046342">
    <property type="entry name" value="CBS_dom_sf"/>
</dbReference>
<dbReference type="PANTHER" id="PTHR43080">
    <property type="entry name" value="CBS DOMAIN-CONTAINING PROTEIN CBSX3, MITOCHONDRIAL"/>
    <property type="match status" value="1"/>
</dbReference>